<reference evidence="11" key="1">
    <citation type="journal article" date="2019" name="Int. J. Syst. Evol. Microbiol.">
        <title>The Global Catalogue of Microorganisms (GCM) 10K type strain sequencing project: providing services to taxonomists for standard genome sequencing and annotation.</title>
        <authorList>
            <consortium name="The Broad Institute Genomics Platform"/>
            <consortium name="The Broad Institute Genome Sequencing Center for Infectious Disease"/>
            <person name="Wu L."/>
            <person name="Ma J."/>
        </authorList>
    </citation>
    <scope>NUCLEOTIDE SEQUENCE [LARGE SCALE GENOMIC DNA]</scope>
    <source>
        <strain evidence="11">CGMCC 4.7330</strain>
    </source>
</reference>
<dbReference type="Pfam" id="PF00069">
    <property type="entry name" value="Pkinase"/>
    <property type="match status" value="1"/>
</dbReference>
<dbReference type="InterPro" id="IPR008271">
    <property type="entry name" value="Ser/Thr_kinase_AS"/>
</dbReference>
<keyword evidence="2" id="KW-0723">Serine/threonine-protein kinase</keyword>
<keyword evidence="4 7" id="KW-0547">Nucleotide-binding</keyword>
<dbReference type="Gene3D" id="1.10.510.10">
    <property type="entry name" value="Transferase(Phosphotransferase) domain 1"/>
    <property type="match status" value="1"/>
</dbReference>
<dbReference type="PROSITE" id="PS00108">
    <property type="entry name" value="PROTEIN_KINASE_ST"/>
    <property type="match status" value="1"/>
</dbReference>
<dbReference type="CDD" id="cd14014">
    <property type="entry name" value="STKc_PknB_like"/>
    <property type="match status" value="1"/>
</dbReference>
<feature type="compositionally biased region" description="Basic and acidic residues" evidence="8">
    <location>
        <begin position="423"/>
        <end position="436"/>
    </location>
</feature>
<feature type="domain" description="Protein kinase" evidence="9">
    <location>
        <begin position="9"/>
        <end position="268"/>
    </location>
</feature>
<evidence type="ECO:0000256" key="5">
    <source>
        <dbReference type="ARBA" id="ARBA00022777"/>
    </source>
</evidence>
<evidence type="ECO:0000259" key="9">
    <source>
        <dbReference type="PROSITE" id="PS50011"/>
    </source>
</evidence>
<evidence type="ECO:0000256" key="7">
    <source>
        <dbReference type="PROSITE-ProRule" id="PRU10141"/>
    </source>
</evidence>
<organism evidence="10 11">
    <name type="scientific">Nocardia jiangsuensis</name>
    <dbReference type="NCBI Taxonomy" id="1691563"/>
    <lineage>
        <taxon>Bacteria</taxon>
        <taxon>Bacillati</taxon>
        <taxon>Actinomycetota</taxon>
        <taxon>Actinomycetes</taxon>
        <taxon>Mycobacteriales</taxon>
        <taxon>Nocardiaceae</taxon>
        <taxon>Nocardia</taxon>
    </lineage>
</organism>
<evidence type="ECO:0000256" key="6">
    <source>
        <dbReference type="ARBA" id="ARBA00022840"/>
    </source>
</evidence>
<proteinExistence type="predicted"/>
<dbReference type="SUPFAM" id="SSF56112">
    <property type="entry name" value="Protein kinase-like (PK-like)"/>
    <property type="match status" value="1"/>
</dbReference>
<dbReference type="InterPro" id="IPR011009">
    <property type="entry name" value="Kinase-like_dom_sf"/>
</dbReference>
<evidence type="ECO:0000256" key="1">
    <source>
        <dbReference type="ARBA" id="ARBA00012513"/>
    </source>
</evidence>
<evidence type="ECO:0000256" key="8">
    <source>
        <dbReference type="SAM" id="MobiDB-lite"/>
    </source>
</evidence>
<protein>
    <recommendedName>
        <fullName evidence="1">non-specific serine/threonine protein kinase</fullName>
        <ecNumber evidence="1">2.7.11.1</ecNumber>
    </recommendedName>
</protein>
<dbReference type="PANTHER" id="PTHR43289">
    <property type="entry name" value="MITOGEN-ACTIVATED PROTEIN KINASE KINASE KINASE 20-RELATED"/>
    <property type="match status" value="1"/>
</dbReference>
<feature type="region of interest" description="Disordered" evidence="8">
    <location>
        <begin position="284"/>
        <end position="304"/>
    </location>
</feature>
<dbReference type="EC" id="2.7.11.1" evidence="1"/>
<dbReference type="PANTHER" id="PTHR43289:SF6">
    <property type="entry name" value="SERINE_THREONINE-PROTEIN KINASE NEKL-3"/>
    <property type="match status" value="1"/>
</dbReference>
<dbReference type="PROSITE" id="PS50011">
    <property type="entry name" value="PROTEIN_KINASE_DOM"/>
    <property type="match status" value="1"/>
</dbReference>
<evidence type="ECO:0000313" key="11">
    <source>
        <dbReference type="Proteomes" id="UP001595696"/>
    </source>
</evidence>
<gene>
    <name evidence="10" type="ORF">ACFO0B_25690</name>
</gene>
<comment type="caution">
    <text evidence="10">The sequence shown here is derived from an EMBL/GenBank/DDBJ whole genome shotgun (WGS) entry which is preliminary data.</text>
</comment>
<accession>A0ABV8DZ16</accession>
<dbReference type="RefSeq" id="WP_378615142.1">
    <property type="nucleotide sequence ID" value="NZ_JBHSAX010000019.1"/>
</dbReference>
<feature type="compositionally biased region" description="Low complexity" evidence="8">
    <location>
        <begin position="384"/>
        <end position="397"/>
    </location>
</feature>
<dbReference type="PROSITE" id="PS00107">
    <property type="entry name" value="PROTEIN_KINASE_ATP"/>
    <property type="match status" value="1"/>
</dbReference>
<dbReference type="EMBL" id="JBHSAX010000019">
    <property type="protein sequence ID" value="MFC3965397.1"/>
    <property type="molecule type" value="Genomic_DNA"/>
</dbReference>
<dbReference type="InterPro" id="IPR000719">
    <property type="entry name" value="Prot_kinase_dom"/>
</dbReference>
<feature type="binding site" evidence="7">
    <location>
        <position position="38"/>
    </location>
    <ligand>
        <name>ATP</name>
        <dbReference type="ChEBI" id="CHEBI:30616"/>
    </ligand>
</feature>
<sequence>MGETWFGHYRLDRLLGSGGSGRVWLAHDTATDRDVALKVLAADLAADPGFRRRFTREARLAAQLRGPHTVAIHGFGEHDGHLYLDMELVDGIDGAALLRREGRLAPGRATGIVAQAGAALAAAHRIGLVHRDVKPSNLMVTAQEFVYLIDFGTATRDGQPAITATGNLVGTLGYVAPERFSGAADARSDQYSLACVLFELLTGRRPFGDGDSPQQVLAHLMTAPPAASTLNPAVPRELDAVIARGMAKEPQARFADVEEFVAAARAAAGGAAVATADIAPTTVTGSTYRHRTPPTLPETPRAGSRRPRIAVAALAGLAAVIGGVLLLDRPGPAGSTEVAPTSQPTAAVPTAAPIAQTPGPLVLDTCGPAHCTEAVEAPPPPIVAGPGATVAEPGPAVAAPPEPGPGNGGSGDGNGNGNGNGRVKPEKPDKPAKPDK</sequence>
<keyword evidence="3 10" id="KW-0808">Transferase</keyword>
<evidence type="ECO:0000256" key="4">
    <source>
        <dbReference type="ARBA" id="ARBA00022741"/>
    </source>
</evidence>
<evidence type="ECO:0000256" key="3">
    <source>
        <dbReference type="ARBA" id="ARBA00022679"/>
    </source>
</evidence>
<dbReference type="Proteomes" id="UP001595696">
    <property type="component" value="Unassembled WGS sequence"/>
</dbReference>
<dbReference type="SMART" id="SM00220">
    <property type="entry name" value="S_TKc"/>
    <property type="match status" value="1"/>
</dbReference>
<dbReference type="GO" id="GO:0004674">
    <property type="term" value="F:protein serine/threonine kinase activity"/>
    <property type="evidence" value="ECO:0007669"/>
    <property type="project" value="UniProtKB-EC"/>
</dbReference>
<evidence type="ECO:0000256" key="2">
    <source>
        <dbReference type="ARBA" id="ARBA00022527"/>
    </source>
</evidence>
<dbReference type="Gene3D" id="3.30.200.20">
    <property type="entry name" value="Phosphorylase Kinase, domain 1"/>
    <property type="match status" value="1"/>
</dbReference>
<dbReference type="InterPro" id="IPR017441">
    <property type="entry name" value="Protein_kinase_ATP_BS"/>
</dbReference>
<feature type="region of interest" description="Disordered" evidence="8">
    <location>
        <begin position="377"/>
        <end position="436"/>
    </location>
</feature>
<keyword evidence="11" id="KW-1185">Reference proteome</keyword>
<keyword evidence="6 7" id="KW-0067">ATP-binding</keyword>
<feature type="compositionally biased region" description="Gly residues" evidence="8">
    <location>
        <begin position="405"/>
        <end position="420"/>
    </location>
</feature>
<name>A0ABV8DZ16_9NOCA</name>
<evidence type="ECO:0000313" key="10">
    <source>
        <dbReference type="EMBL" id="MFC3965397.1"/>
    </source>
</evidence>
<keyword evidence="5 10" id="KW-0418">Kinase</keyword>